<dbReference type="InterPro" id="IPR039315">
    <property type="entry name" value="CheW"/>
</dbReference>
<protein>
    <recommendedName>
        <fullName evidence="1">CheW-like domain-containing protein</fullName>
    </recommendedName>
</protein>
<dbReference type="SUPFAM" id="SSF50341">
    <property type="entry name" value="CheW-like"/>
    <property type="match status" value="1"/>
</dbReference>
<organism evidence="2">
    <name type="scientific">hydrothermal vent metagenome</name>
    <dbReference type="NCBI Taxonomy" id="652676"/>
    <lineage>
        <taxon>unclassified sequences</taxon>
        <taxon>metagenomes</taxon>
        <taxon>ecological metagenomes</taxon>
    </lineage>
</organism>
<dbReference type="GO" id="GO:0006935">
    <property type="term" value="P:chemotaxis"/>
    <property type="evidence" value="ECO:0007669"/>
    <property type="project" value="InterPro"/>
</dbReference>
<feature type="non-terminal residue" evidence="2">
    <location>
        <position position="1"/>
    </location>
</feature>
<feature type="domain" description="CheW-like" evidence="1">
    <location>
        <begin position="1"/>
        <end position="84"/>
    </location>
</feature>
<dbReference type="GO" id="GO:0007165">
    <property type="term" value="P:signal transduction"/>
    <property type="evidence" value="ECO:0007669"/>
    <property type="project" value="InterPro"/>
</dbReference>
<dbReference type="InterPro" id="IPR002545">
    <property type="entry name" value="CheW-lke_dom"/>
</dbReference>
<dbReference type="Pfam" id="PF01584">
    <property type="entry name" value="CheW"/>
    <property type="match status" value="1"/>
</dbReference>
<dbReference type="PANTHER" id="PTHR22617:SF23">
    <property type="entry name" value="CHEMOTAXIS PROTEIN CHEW"/>
    <property type="match status" value="1"/>
</dbReference>
<dbReference type="AlphaFoldDB" id="A0A3B0TUQ0"/>
<dbReference type="PANTHER" id="PTHR22617">
    <property type="entry name" value="CHEMOTAXIS SENSOR HISTIDINE KINASE-RELATED"/>
    <property type="match status" value="1"/>
</dbReference>
<dbReference type="EMBL" id="UOEN01000094">
    <property type="protein sequence ID" value="VAW12304.1"/>
    <property type="molecule type" value="Genomic_DNA"/>
</dbReference>
<dbReference type="GO" id="GO:0005829">
    <property type="term" value="C:cytosol"/>
    <property type="evidence" value="ECO:0007669"/>
    <property type="project" value="TreeGrafter"/>
</dbReference>
<dbReference type="PROSITE" id="PS50851">
    <property type="entry name" value="CHEW"/>
    <property type="match status" value="1"/>
</dbReference>
<evidence type="ECO:0000313" key="2">
    <source>
        <dbReference type="EMBL" id="VAW12304.1"/>
    </source>
</evidence>
<accession>A0A3B0TUQ0</accession>
<dbReference type="InterPro" id="IPR036061">
    <property type="entry name" value="CheW-like_dom_sf"/>
</dbReference>
<sequence length="87" mass="9461">LKFGMDEIAYTEETCIIVVSLDNVFVGLIIDRVNEVLDIAEKFIEPAPKMGSSINAEYLSGIGKVSDTVKLLLNIEKVLGDDLSSLS</sequence>
<reference evidence="2" key="1">
    <citation type="submission" date="2018-06" db="EMBL/GenBank/DDBJ databases">
        <authorList>
            <person name="Zhirakovskaya E."/>
        </authorList>
    </citation>
    <scope>NUCLEOTIDE SEQUENCE</scope>
</reference>
<evidence type="ECO:0000259" key="1">
    <source>
        <dbReference type="PROSITE" id="PS50851"/>
    </source>
</evidence>
<gene>
    <name evidence="2" type="ORF">MNBD_BACTEROID05-537</name>
</gene>
<proteinExistence type="predicted"/>
<name>A0A3B0TUQ0_9ZZZZ</name>
<dbReference type="Gene3D" id="2.30.30.40">
    <property type="entry name" value="SH3 Domains"/>
    <property type="match status" value="1"/>
</dbReference>